<keyword evidence="3" id="KW-1185">Reference proteome</keyword>
<protein>
    <submittedName>
        <fullName evidence="2">Uncharacterized protein</fullName>
    </submittedName>
</protein>
<evidence type="ECO:0000313" key="3">
    <source>
        <dbReference type="Proteomes" id="UP001295423"/>
    </source>
</evidence>
<feature type="region of interest" description="Disordered" evidence="1">
    <location>
        <begin position="79"/>
        <end position="102"/>
    </location>
</feature>
<evidence type="ECO:0000313" key="2">
    <source>
        <dbReference type="EMBL" id="CAJ1930007.1"/>
    </source>
</evidence>
<name>A0AAD2CEV5_9STRA</name>
<proteinExistence type="predicted"/>
<dbReference type="AlphaFoldDB" id="A0AAD2CEV5"/>
<feature type="compositionally biased region" description="Basic and acidic residues" evidence="1">
    <location>
        <begin position="215"/>
        <end position="225"/>
    </location>
</feature>
<dbReference type="EMBL" id="CAKOGP040000102">
    <property type="protein sequence ID" value="CAJ1930007.1"/>
    <property type="molecule type" value="Genomic_DNA"/>
</dbReference>
<evidence type="ECO:0000256" key="1">
    <source>
        <dbReference type="SAM" id="MobiDB-lite"/>
    </source>
</evidence>
<feature type="region of interest" description="Disordered" evidence="1">
    <location>
        <begin position="200"/>
        <end position="225"/>
    </location>
</feature>
<accession>A0AAD2CEV5</accession>
<dbReference type="Proteomes" id="UP001295423">
    <property type="component" value="Unassembled WGS sequence"/>
</dbReference>
<organism evidence="2 3">
    <name type="scientific">Cylindrotheca closterium</name>
    <dbReference type="NCBI Taxonomy" id="2856"/>
    <lineage>
        <taxon>Eukaryota</taxon>
        <taxon>Sar</taxon>
        <taxon>Stramenopiles</taxon>
        <taxon>Ochrophyta</taxon>
        <taxon>Bacillariophyta</taxon>
        <taxon>Bacillariophyceae</taxon>
        <taxon>Bacillariophycidae</taxon>
        <taxon>Bacillariales</taxon>
        <taxon>Bacillariaceae</taxon>
        <taxon>Cylindrotheca</taxon>
    </lineage>
</organism>
<comment type="caution">
    <text evidence="2">The sequence shown here is derived from an EMBL/GenBank/DDBJ whole genome shotgun (WGS) entry which is preliminary data.</text>
</comment>
<gene>
    <name evidence="2" type="ORF">CYCCA115_LOCUS1817</name>
</gene>
<sequence length="225" mass="24467">MESSSFVLPVHNASTIQHVSADEEGEEDHFEPPSEEDVLVYQACIADTDGFGGSVTDDFNTNTIVSRDYLCWWSGQSRTNGTRSGSGHDIAEHGQDDSNDNRQKLQGRTAVGLSANPDDAILQLDCQEESLSNTDRCMVVDAGFSVFYSGELLDNDEDGLEDIFRNELQTAVESGALNSANDQIVSIRITDPATYRPFRGGDAVHPPVPPSELDLVPRDDATCPL</sequence>
<reference evidence="2" key="1">
    <citation type="submission" date="2023-08" db="EMBL/GenBank/DDBJ databases">
        <authorList>
            <person name="Audoor S."/>
            <person name="Bilcke G."/>
        </authorList>
    </citation>
    <scope>NUCLEOTIDE SEQUENCE</scope>
</reference>
<feature type="compositionally biased region" description="Basic and acidic residues" evidence="1">
    <location>
        <begin position="89"/>
        <end position="102"/>
    </location>
</feature>